<dbReference type="SMART" id="SM00283">
    <property type="entry name" value="MA"/>
    <property type="match status" value="1"/>
</dbReference>
<sequence>MTQQYDLEILKLYARTQINTSLEEVMFAEISEKKVVWKLSSDHFNLTDNEWDFYMNKSEIVKAMEGSTPEEFRYPMEENQKKIIISILPIKSTIEHSTCVFITVRIISHPMVVAFNDYAPIIASLFKEGSLITLTNRDIVLDVNRSDKYDVSIVKHGLSLEGFDIINNAMSEKKALHAEDISMVYGPPTKVQAAPYFDRNTHEVVGALNIIRPKQTEYDLINLSENLETQLNEVTNIIQEVAKSSETIHTNEQSLFNSIEEITNLADQINAISDLIRSVADSTKMLGLNASIEAARAGNFGKGFSVVANEINKLSEKSKNTVPIIKKLIDDIKSKVEESKEKSHISVATTQEQVAATEEITASLEEISRASVELAKMATEI</sequence>
<evidence type="ECO:0000313" key="5">
    <source>
        <dbReference type="Proteomes" id="UP000595897"/>
    </source>
</evidence>
<name>A0A7R7EJM4_9FIRM</name>
<keyword evidence="1 2" id="KW-0807">Transducer</keyword>
<dbReference type="Pfam" id="PF00015">
    <property type="entry name" value="MCPsignal"/>
    <property type="match status" value="1"/>
</dbReference>
<reference evidence="4 5" key="1">
    <citation type="submission" date="2020-11" db="EMBL/GenBank/DDBJ databases">
        <title>Draft genome sequencing of a Lachnospiraceae strain isolated from anoxic soil subjected to BSD treatment.</title>
        <authorList>
            <person name="Uek A."/>
            <person name="Tonouchi A."/>
        </authorList>
    </citation>
    <scope>NUCLEOTIDE SEQUENCE [LARGE SCALE GENOMIC DNA]</scope>
    <source>
        <strain evidence="4 5">TB5</strain>
    </source>
</reference>
<keyword evidence="5" id="KW-1185">Reference proteome</keyword>
<dbReference type="AlphaFoldDB" id="A0A7R7EJM4"/>
<dbReference type="Gene3D" id="1.10.287.950">
    <property type="entry name" value="Methyl-accepting chemotaxis protein"/>
    <property type="match status" value="1"/>
</dbReference>
<proteinExistence type="predicted"/>
<dbReference type="RefSeq" id="WP_271715250.1">
    <property type="nucleotide sequence ID" value="NZ_AP024169.1"/>
</dbReference>
<gene>
    <name evidence="4" type="ORF">bsdtb5_12920</name>
</gene>
<dbReference type="PANTHER" id="PTHR32089:SF112">
    <property type="entry name" value="LYSOZYME-LIKE PROTEIN-RELATED"/>
    <property type="match status" value="1"/>
</dbReference>
<dbReference type="GO" id="GO:0007165">
    <property type="term" value="P:signal transduction"/>
    <property type="evidence" value="ECO:0007669"/>
    <property type="project" value="UniProtKB-KW"/>
</dbReference>
<organism evidence="4 5">
    <name type="scientific">Anaeromicropila herbilytica</name>
    <dbReference type="NCBI Taxonomy" id="2785025"/>
    <lineage>
        <taxon>Bacteria</taxon>
        <taxon>Bacillati</taxon>
        <taxon>Bacillota</taxon>
        <taxon>Clostridia</taxon>
        <taxon>Lachnospirales</taxon>
        <taxon>Lachnospiraceae</taxon>
        <taxon>Anaeromicropila</taxon>
    </lineage>
</organism>
<evidence type="ECO:0000256" key="1">
    <source>
        <dbReference type="ARBA" id="ARBA00023224"/>
    </source>
</evidence>
<evidence type="ECO:0000259" key="3">
    <source>
        <dbReference type="PROSITE" id="PS50111"/>
    </source>
</evidence>
<dbReference type="PROSITE" id="PS50111">
    <property type="entry name" value="CHEMOTAXIS_TRANSDUC_2"/>
    <property type="match status" value="1"/>
</dbReference>
<dbReference type="SUPFAM" id="SSF58104">
    <property type="entry name" value="Methyl-accepting chemotaxis protein (MCP) signaling domain"/>
    <property type="match status" value="1"/>
</dbReference>
<evidence type="ECO:0000313" key="4">
    <source>
        <dbReference type="EMBL" id="BCN29997.1"/>
    </source>
</evidence>
<feature type="domain" description="Methyl-accepting transducer" evidence="3">
    <location>
        <begin position="236"/>
        <end position="381"/>
    </location>
</feature>
<dbReference type="PANTHER" id="PTHR32089">
    <property type="entry name" value="METHYL-ACCEPTING CHEMOTAXIS PROTEIN MCPB"/>
    <property type="match status" value="1"/>
</dbReference>
<dbReference type="Proteomes" id="UP000595897">
    <property type="component" value="Chromosome"/>
</dbReference>
<protein>
    <submittedName>
        <fullName evidence="4">Chemotaxis protein</fullName>
    </submittedName>
</protein>
<dbReference type="InterPro" id="IPR004089">
    <property type="entry name" value="MCPsignal_dom"/>
</dbReference>
<accession>A0A7R7EJM4</accession>
<dbReference type="EMBL" id="AP024169">
    <property type="protein sequence ID" value="BCN29997.1"/>
    <property type="molecule type" value="Genomic_DNA"/>
</dbReference>
<evidence type="ECO:0000256" key="2">
    <source>
        <dbReference type="PROSITE-ProRule" id="PRU00284"/>
    </source>
</evidence>
<dbReference type="KEGG" id="ahb:bsdtb5_12920"/>
<dbReference type="GO" id="GO:0016020">
    <property type="term" value="C:membrane"/>
    <property type="evidence" value="ECO:0007669"/>
    <property type="project" value="InterPro"/>
</dbReference>